<dbReference type="EMBL" id="CP006681">
    <property type="protein sequence ID" value="AHI52945.1"/>
    <property type="molecule type" value="Genomic_DNA"/>
</dbReference>
<evidence type="ECO:0000313" key="1">
    <source>
        <dbReference type="EMBL" id="AHI52945.1"/>
    </source>
</evidence>
<dbReference type="Proteomes" id="UP000019267">
    <property type="component" value="Chromosome"/>
</dbReference>
<protein>
    <submittedName>
        <fullName evidence="1">Uncharacterized protein</fullName>
    </submittedName>
</protein>
<keyword evidence="2" id="KW-1185">Reference proteome</keyword>
<organism evidence="1 2">
    <name type="scientific">Spiroplasma culicicola AES-1</name>
    <dbReference type="NCBI Taxonomy" id="1276246"/>
    <lineage>
        <taxon>Bacteria</taxon>
        <taxon>Bacillati</taxon>
        <taxon>Mycoplasmatota</taxon>
        <taxon>Mollicutes</taxon>
        <taxon>Entomoplasmatales</taxon>
        <taxon>Spiroplasmataceae</taxon>
        <taxon>Spiroplasma</taxon>
    </lineage>
</organism>
<dbReference type="KEGG" id="scq:SCULI_v1c06040"/>
<dbReference type="AlphaFoldDB" id="W6A7U1"/>
<accession>W6A7U1</accession>
<dbReference type="PATRIC" id="fig|1276246.3.peg.603"/>
<gene>
    <name evidence="1" type="ORF">SCULI_v1c06040</name>
</gene>
<sequence length="377" mass="44156">MNKIFMAMLPVMASTQLVNLTDSNNVINKSLDDLIILDDMSLKDVKVNVYNLDQEGNFNKNRLFQLFLSEAKKTNNDMIDNLNAIFKDFLINQDDWYFLDFPSSYPQIDTTIFSNINVFYVGTGNFEGSLSFTVEIANKSEIVKDLLADQFEKNELGILMNPKSEQNMIDLIFKYNPKAQVTSDDFLIKEISYYQITLEAKESSKYTGFVKFNYTTKFSLDWTGNSGTLRVNAYNSEQTKYWKQKFVFKSFLGKNKFLDLPNNKIAFSISGYTWDNKNDWNYFENIKTQEKELIIEETVITNYPISMNIDSGTNRIYHREYVNINKMKSDLSVNYEWINNFEFEIEFHLNVFAYATAINAYWARTESNVRIFDFIII</sequence>
<name>W6A7U1_9MOLU</name>
<dbReference type="RefSeq" id="WP_025363180.1">
    <property type="nucleotide sequence ID" value="NZ_CP006681.1"/>
</dbReference>
<dbReference type="STRING" id="1276246.SCULI_v1c06040"/>
<dbReference type="OrthoDB" id="388168at2"/>
<evidence type="ECO:0000313" key="2">
    <source>
        <dbReference type="Proteomes" id="UP000019267"/>
    </source>
</evidence>
<dbReference type="HOGENOM" id="CLU_745781_0_0_14"/>
<reference evidence="1 2" key="1">
    <citation type="journal article" date="2014" name="Genome Biol. Evol.">
        <title>Molecular evolution of the substrate utilization strategies and putative virulence factors in mosquito-associated Spiroplasma species.</title>
        <authorList>
            <person name="Chang T.H."/>
            <person name="Lo W.S."/>
            <person name="Ku C."/>
            <person name="Chen L.L."/>
            <person name="Kuo C.H."/>
        </authorList>
    </citation>
    <scope>NUCLEOTIDE SEQUENCE [LARGE SCALE GENOMIC DNA]</scope>
    <source>
        <strain evidence="1">AES-1</strain>
    </source>
</reference>
<proteinExistence type="predicted"/>